<keyword evidence="2 5" id="KW-0378">Hydrolase</keyword>
<feature type="domain" description="Glycoside hydrolase family 3 N-terminal" evidence="4">
    <location>
        <begin position="5"/>
        <end position="327"/>
    </location>
</feature>
<evidence type="ECO:0000256" key="3">
    <source>
        <dbReference type="ARBA" id="ARBA00023295"/>
    </source>
</evidence>
<dbReference type="PANTHER" id="PTHR30480">
    <property type="entry name" value="BETA-HEXOSAMINIDASE-RELATED"/>
    <property type="match status" value="1"/>
</dbReference>
<comment type="similarity">
    <text evidence="1">Belongs to the glycosyl hydrolase 3 family.</text>
</comment>
<dbReference type="EC" id="3.2.1.52" evidence="5"/>
<keyword evidence="3 5" id="KW-0326">Glycosidase</keyword>
<dbReference type="PANTHER" id="PTHR30480:SF16">
    <property type="entry name" value="GLYCOSIDE HYDROLASE FAMILY 3 DOMAIN PROTEIN"/>
    <property type="match status" value="1"/>
</dbReference>
<dbReference type="InterPro" id="IPR036881">
    <property type="entry name" value="Glyco_hydro_3_C_sf"/>
</dbReference>
<protein>
    <submittedName>
        <fullName evidence="5">Beta-N-acetylhexosaminidase</fullName>
        <ecNumber evidence="5">3.2.1.52</ecNumber>
    </submittedName>
</protein>
<gene>
    <name evidence="5" type="primary">nagZ</name>
    <name evidence="5" type="ORF">IMF26_02630</name>
</gene>
<dbReference type="EMBL" id="CP062796">
    <property type="protein sequence ID" value="QUL98985.1"/>
    <property type="molecule type" value="Genomic_DNA"/>
</dbReference>
<organism evidence="5">
    <name type="scientific">Candidatus Fermentithermobacillus carboniphilus</name>
    <dbReference type="NCBI Taxonomy" id="3085328"/>
    <lineage>
        <taxon>Bacteria</taxon>
        <taxon>Bacillati</taxon>
        <taxon>Bacillota</taxon>
        <taxon>Candidatus Fermentithermobacillia</taxon>
        <taxon>Candidatus Fermentithermobacillales</taxon>
        <taxon>Candidatus Fermentithermobacillaceae</taxon>
        <taxon>Candidatus Fermentithermobacillus</taxon>
    </lineage>
</organism>
<dbReference type="InterPro" id="IPR050226">
    <property type="entry name" value="NagZ_Beta-hexosaminidase"/>
</dbReference>
<dbReference type="Pfam" id="PF00933">
    <property type="entry name" value="Glyco_hydro_3"/>
    <property type="match status" value="1"/>
</dbReference>
<dbReference type="Gene3D" id="3.40.50.1700">
    <property type="entry name" value="Glycoside hydrolase family 3 C-terminal domain"/>
    <property type="match status" value="1"/>
</dbReference>
<reference evidence="5" key="1">
    <citation type="submission" date="2020-10" db="EMBL/GenBank/DDBJ databases">
        <authorList>
            <person name="Kadnikov V."/>
            <person name="Beletsky A.V."/>
            <person name="Mardanov A.V."/>
            <person name="Karnachuk O.V."/>
            <person name="Ravin N.V."/>
        </authorList>
    </citation>
    <scope>NUCLEOTIDE SEQUENCE</scope>
    <source>
        <strain evidence="5">Bu02</strain>
    </source>
</reference>
<dbReference type="InterPro" id="IPR017853">
    <property type="entry name" value="GH"/>
</dbReference>
<dbReference type="NCBIfam" id="NF003740">
    <property type="entry name" value="PRK05337.1"/>
    <property type="match status" value="1"/>
</dbReference>
<evidence type="ECO:0000256" key="1">
    <source>
        <dbReference type="ARBA" id="ARBA00005336"/>
    </source>
</evidence>
<dbReference type="Gene3D" id="3.20.20.300">
    <property type="entry name" value="Glycoside hydrolase, family 3, N-terminal domain"/>
    <property type="match status" value="1"/>
</dbReference>
<evidence type="ECO:0000256" key="2">
    <source>
        <dbReference type="ARBA" id="ARBA00022801"/>
    </source>
</evidence>
<dbReference type="GO" id="GO:0005975">
    <property type="term" value="P:carbohydrate metabolic process"/>
    <property type="evidence" value="ECO:0007669"/>
    <property type="project" value="InterPro"/>
</dbReference>
<dbReference type="InterPro" id="IPR001764">
    <property type="entry name" value="Glyco_hydro_3_N"/>
</dbReference>
<reference evidence="5" key="2">
    <citation type="journal article" date="2023" name="Biology">
        <title>Prokaryotic Life Associated with Coal-Fire Gas Vents Revealed by Metagenomics.</title>
        <authorList>
            <person name="Kadnikov V.V."/>
            <person name="Mardanov A.V."/>
            <person name="Beletsky A.V."/>
            <person name="Karnachuk O.V."/>
            <person name="Ravin N.V."/>
        </authorList>
    </citation>
    <scope>NUCLEOTIDE SEQUENCE</scope>
    <source>
        <strain evidence="5">Bu02</strain>
    </source>
</reference>
<dbReference type="SUPFAM" id="SSF52279">
    <property type="entry name" value="Beta-D-glucan exohydrolase, C-terminal domain"/>
    <property type="match status" value="1"/>
</dbReference>
<evidence type="ECO:0000313" key="5">
    <source>
        <dbReference type="EMBL" id="QUL98985.1"/>
    </source>
</evidence>
<dbReference type="GO" id="GO:0004563">
    <property type="term" value="F:beta-N-acetylhexosaminidase activity"/>
    <property type="evidence" value="ECO:0007669"/>
    <property type="project" value="UniProtKB-EC"/>
</dbReference>
<name>A0AAT9LGM0_9FIRM</name>
<evidence type="ECO:0000259" key="4">
    <source>
        <dbReference type="Pfam" id="PF00933"/>
    </source>
</evidence>
<dbReference type="GO" id="GO:0009254">
    <property type="term" value="P:peptidoglycan turnover"/>
    <property type="evidence" value="ECO:0007669"/>
    <property type="project" value="TreeGrafter"/>
</dbReference>
<dbReference type="AlphaFoldDB" id="A0AAT9LGM0"/>
<dbReference type="InterPro" id="IPR036962">
    <property type="entry name" value="Glyco_hydro_3_N_sf"/>
</dbReference>
<proteinExistence type="inferred from homology"/>
<dbReference type="SUPFAM" id="SSF51445">
    <property type="entry name" value="(Trans)glycosidases"/>
    <property type="match status" value="1"/>
</dbReference>
<dbReference type="KEGG" id="fcz:IMF26_02630"/>
<accession>A0AAT9LGM0</accession>
<sequence>MSNLTLEEKVGQIFMFGYPGKDPEPARELVQDLKAGGIIYFARNTGTVEEVAEVSSILQRWAAERGAAIPLFISADQEGGIVARLTEGLPVMPGPMSLAAADGPDLVEEVSRATATQLRAAGINMNLAPVLDVNDNPDNPVIGVRSFGEDPERVASLGCAAVRGLLSGGVVPVGKHFPGHGNTSVDSHLDLPLLPHPRERLDRVELVPFRAAVSAGIPAIMSAHVVFQAIDPSQPATLSAPVLRGLLREEFGFNGIIMTDCLEMNAIAKYPGTVRGAVLAFKAGCDMLLISHTRDLQKRAYEAVLEAVRSGEITEERLEESVQRILALKRTMNLPNPLSPEMARLPELEELSKRAHLGSITLVRNRDNRVPLTSGAILIISTKPRKVLQVEDAPLPGTPAAGVSTWQEIPKTFLGLSLKKHLPSLSVREIFMEEPGALEKAFSWSRDSHATIILTQNANRSPEQAGFVRAFISQDPGAILVATRDPYDIELVPDIGTYICTYSPRPEAMEALAQVLLGRHIPMGRLPVTIPALK</sequence>